<comment type="caution">
    <text evidence="1">The sequence shown here is derived from an EMBL/GenBank/DDBJ whole genome shotgun (WGS) entry which is preliminary data.</text>
</comment>
<accession>A0ABR1ZDN6</accession>
<dbReference type="Proteomes" id="UP001396334">
    <property type="component" value="Unassembled WGS sequence"/>
</dbReference>
<dbReference type="InterPro" id="IPR053151">
    <property type="entry name" value="RNase_H-like"/>
</dbReference>
<dbReference type="CDD" id="cd06222">
    <property type="entry name" value="RNase_H_like"/>
    <property type="match status" value="1"/>
</dbReference>
<evidence type="ECO:0000313" key="2">
    <source>
        <dbReference type="Proteomes" id="UP001396334"/>
    </source>
</evidence>
<organism evidence="1 2">
    <name type="scientific">Hibiscus sabdariffa</name>
    <name type="common">roselle</name>
    <dbReference type="NCBI Taxonomy" id="183260"/>
    <lineage>
        <taxon>Eukaryota</taxon>
        <taxon>Viridiplantae</taxon>
        <taxon>Streptophyta</taxon>
        <taxon>Embryophyta</taxon>
        <taxon>Tracheophyta</taxon>
        <taxon>Spermatophyta</taxon>
        <taxon>Magnoliopsida</taxon>
        <taxon>eudicotyledons</taxon>
        <taxon>Gunneridae</taxon>
        <taxon>Pentapetalae</taxon>
        <taxon>rosids</taxon>
        <taxon>malvids</taxon>
        <taxon>Malvales</taxon>
        <taxon>Malvaceae</taxon>
        <taxon>Malvoideae</taxon>
        <taxon>Hibiscus</taxon>
    </lineage>
</organism>
<dbReference type="PANTHER" id="PTHR47723:SF19">
    <property type="entry name" value="POLYNUCLEOTIDYL TRANSFERASE, RIBONUCLEASE H-LIKE SUPERFAMILY PROTEIN"/>
    <property type="match status" value="1"/>
</dbReference>
<keyword evidence="2" id="KW-1185">Reference proteome</keyword>
<dbReference type="InterPro" id="IPR044730">
    <property type="entry name" value="RNase_H-like_dom_plant"/>
</dbReference>
<dbReference type="PANTHER" id="PTHR47723">
    <property type="entry name" value="OS05G0353850 PROTEIN"/>
    <property type="match status" value="1"/>
</dbReference>
<dbReference type="SUPFAM" id="SSF53098">
    <property type="entry name" value="Ribonuclease H-like"/>
    <property type="match status" value="1"/>
</dbReference>
<evidence type="ECO:0000313" key="1">
    <source>
        <dbReference type="EMBL" id="KAK8478521.1"/>
    </source>
</evidence>
<dbReference type="InterPro" id="IPR026960">
    <property type="entry name" value="RVT-Znf"/>
</dbReference>
<dbReference type="Pfam" id="PF13456">
    <property type="entry name" value="RVT_3"/>
    <property type="match status" value="1"/>
</dbReference>
<dbReference type="InterPro" id="IPR036397">
    <property type="entry name" value="RNaseH_sf"/>
</dbReference>
<name>A0ABR1ZDN6_9ROSI</name>
<gene>
    <name evidence="1" type="ORF">V6N11_063380</name>
</gene>
<dbReference type="Pfam" id="PF13966">
    <property type="entry name" value="zf-RVT"/>
    <property type="match status" value="1"/>
</dbReference>
<dbReference type="InterPro" id="IPR002156">
    <property type="entry name" value="RNaseH_domain"/>
</dbReference>
<sequence>MIMERNPFANLGVDFSRFPDSHGGRPPDAVDAPANSVPAATDFPSLERHGAPLPNDFMPTAKKGRLETDTESGGNDGSRLDADLDMPMEDGDNPNVLRGFGRQPGPNDGHLKPSFRDTLVGKTGLQQSDRTRESENKGSRFAILRNQDRGEDDMTMVDTRNGPHSPLADRIQSGVPLSRGKGLLNVSPRGEGCSNSIPTDDGLARIVGPGEGSMELDVGAVNTLGGGDSEMEKERVRDVASDVVIVDSETSLNKINHTAVRIGGNDAVPIPTETGGRVLPASLRNGISKTQTKPTSIQKGGRWRNSVPQELCCSNASRLWKGLSGIWGVIKDGLCWSVRDGTATDFWNDYWLDGEGKLASMCAADSHTMPATVASMVAANGDWNWNQLCQWLPADALATIAAIKPPRPDAGADVPGWRWENNRTFSVRSAYKALTADTITPLVPISTDNTNCWSRIWKLQVQQRVRVFLWLVLHQRIMTNVERKRRHLAISDVCASCQSEAETIIHILRDCPRAQQVWEAVVTPTQLVTFFSLSFSDWILQCVRNIANIGLGDDRWTVRFATICWLIWKQRCNIIFGTTTLSESAWVRFVVQSVDGFFIIIDRRSLQVGAGSRSSIHDLSWAPPSPGWVKANCDAVVDQRNNSAAIGGVIRDSTGSWIFGFSRKLGRCSVITAELWAMHDMLLHAWRIGFREVVLETNNVEAYRIISGCTSAFGSTLLIEDILELMSRRWTVQLRHISRGQNVVAVCRGQDMGELVWYDPPEEVLDALQTDRCNFNPVTL</sequence>
<protein>
    <submittedName>
        <fullName evidence="1">Uncharacterized protein</fullName>
    </submittedName>
</protein>
<reference evidence="1 2" key="1">
    <citation type="journal article" date="2024" name="G3 (Bethesda)">
        <title>Genome assembly of Hibiscus sabdariffa L. provides insights into metabolisms of medicinal natural products.</title>
        <authorList>
            <person name="Kim T."/>
        </authorList>
    </citation>
    <scope>NUCLEOTIDE SEQUENCE [LARGE SCALE GENOMIC DNA]</scope>
    <source>
        <strain evidence="1">TK-2024</strain>
        <tissue evidence="1">Old leaves</tissue>
    </source>
</reference>
<dbReference type="InterPro" id="IPR012337">
    <property type="entry name" value="RNaseH-like_sf"/>
</dbReference>
<dbReference type="Gene3D" id="3.30.420.10">
    <property type="entry name" value="Ribonuclease H-like superfamily/Ribonuclease H"/>
    <property type="match status" value="1"/>
</dbReference>
<dbReference type="EMBL" id="JBBPBN010001363">
    <property type="protein sequence ID" value="KAK8478521.1"/>
    <property type="molecule type" value="Genomic_DNA"/>
</dbReference>
<proteinExistence type="predicted"/>